<evidence type="ECO:0000256" key="6">
    <source>
        <dbReference type="SAM" id="MobiDB-lite"/>
    </source>
</evidence>
<feature type="transmembrane region" description="Helical" evidence="7">
    <location>
        <begin position="223"/>
        <end position="253"/>
    </location>
</feature>
<dbReference type="GO" id="GO:0055085">
    <property type="term" value="P:transmembrane transport"/>
    <property type="evidence" value="ECO:0007669"/>
    <property type="project" value="InterPro"/>
</dbReference>
<dbReference type="Gene3D" id="1.20.1740.10">
    <property type="entry name" value="Amino acid/polyamine transporter I"/>
    <property type="match status" value="1"/>
</dbReference>
<accession>A0A367L328</accession>
<reference evidence="9 10" key="1">
    <citation type="journal article" date="2015" name="BMC Genomics">
        <title>Insights from the genome of Ophiocordyceps polyrhachis-furcata to pathogenicity and host specificity in insect fungi.</title>
        <authorList>
            <person name="Wichadakul D."/>
            <person name="Kobmoo N."/>
            <person name="Ingsriswang S."/>
            <person name="Tangphatsornruang S."/>
            <person name="Chantasingh D."/>
            <person name="Luangsa-ard J.J."/>
            <person name="Eurwilaichitr L."/>
        </authorList>
    </citation>
    <scope>NUCLEOTIDE SEQUENCE [LARGE SCALE GENOMIC DNA]</scope>
    <source>
        <strain evidence="9 10">BCC 54312</strain>
    </source>
</reference>
<evidence type="ECO:0000256" key="4">
    <source>
        <dbReference type="ARBA" id="ARBA00022989"/>
    </source>
</evidence>
<keyword evidence="4 7" id="KW-1133">Transmembrane helix</keyword>
<feature type="region of interest" description="Disordered" evidence="6">
    <location>
        <begin position="1"/>
        <end position="41"/>
    </location>
</feature>
<feature type="transmembrane region" description="Helical" evidence="7">
    <location>
        <begin position="471"/>
        <end position="492"/>
    </location>
</feature>
<dbReference type="PIRSF" id="PIRSF006060">
    <property type="entry name" value="AA_transporter"/>
    <property type="match status" value="1"/>
</dbReference>
<feature type="transmembrane region" description="Helical" evidence="7">
    <location>
        <begin position="319"/>
        <end position="338"/>
    </location>
</feature>
<evidence type="ECO:0000256" key="1">
    <source>
        <dbReference type="ARBA" id="ARBA00004141"/>
    </source>
</evidence>
<evidence type="ECO:0000256" key="3">
    <source>
        <dbReference type="ARBA" id="ARBA00022692"/>
    </source>
</evidence>
<dbReference type="Proteomes" id="UP000253664">
    <property type="component" value="Unassembled WGS sequence"/>
</dbReference>
<feature type="transmembrane region" description="Helical" evidence="7">
    <location>
        <begin position="184"/>
        <end position="203"/>
    </location>
</feature>
<dbReference type="STRING" id="1330021.A0A367L328"/>
<feature type="domain" description="Amino acid permease/ SLC12A" evidence="8">
    <location>
        <begin position="70"/>
        <end position="204"/>
    </location>
</feature>
<keyword evidence="3 7" id="KW-0812">Transmembrane</keyword>
<dbReference type="EMBL" id="LKCN02000018">
    <property type="protein sequence ID" value="RCI08833.1"/>
    <property type="molecule type" value="Genomic_DNA"/>
</dbReference>
<proteinExistence type="predicted"/>
<dbReference type="AlphaFoldDB" id="A0A367L328"/>
<keyword evidence="5 7" id="KW-0472">Membrane</keyword>
<dbReference type="PANTHER" id="PTHR43495:SF5">
    <property type="entry name" value="GAMMA-AMINOBUTYRIC ACID PERMEASE"/>
    <property type="match status" value="1"/>
</dbReference>
<feature type="transmembrane region" description="Helical" evidence="7">
    <location>
        <begin position="96"/>
        <end position="113"/>
    </location>
</feature>
<evidence type="ECO:0000256" key="7">
    <source>
        <dbReference type="SAM" id="Phobius"/>
    </source>
</evidence>
<feature type="domain" description="Amino acid permease/ SLC12A" evidence="8">
    <location>
        <begin position="222"/>
        <end position="579"/>
    </location>
</feature>
<comment type="caution">
    <text evidence="9">The sequence shown here is derived from an EMBL/GenBank/DDBJ whole genome shotgun (WGS) entry which is preliminary data.</text>
</comment>
<keyword evidence="2" id="KW-0813">Transport</keyword>
<evidence type="ECO:0000256" key="2">
    <source>
        <dbReference type="ARBA" id="ARBA00022448"/>
    </source>
</evidence>
<organism evidence="9 10">
    <name type="scientific">Ophiocordyceps polyrhachis-furcata BCC 54312</name>
    <dbReference type="NCBI Taxonomy" id="1330021"/>
    <lineage>
        <taxon>Eukaryota</taxon>
        <taxon>Fungi</taxon>
        <taxon>Dikarya</taxon>
        <taxon>Ascomycota</taxon>
        <taxon>Pezizomycotina</taxon>
        <taxon>Sordariomycetes</taxon>
        <taxon>Hypocreomycetidae</taxon>
        <taxon>Hypocreales</taxon>
        <taxon>Ophiocordycipitaceae</taxon>
        <taxon>Ophiocordyceps</taxon>
    </lineage>
</organism>
<dbReference type="OrthoDB" id="3900342at2759"/>
<protein>
    <recommendedName>
        <fullName evidence="8">Amino acid permease/ SLC12A domain-containing protein</fullName>
    </recommendedName>
</protein>
<sequence>MSQQHEANDSPWRIDWNPMDAQLSEPRPGPDPPRPSSSADEVFVHRTRTIDVAATPDRMVNRKLRGINLSMIAVNATLGSGLYWTGGQVLRVGGPLTAPLSFLVSGLLAWAVMQCVTEMLCIWPIPGALSVYVSEFVDFELGIAVGVAYWFTYSISFAALITTAADTIHFWVVREINWKIFDGFVIYLLTPIVLLLINSFEVGVRSLFAARPPCAHPADIDKIYGWIEVVGSSVKITCLVIVMALLGLLMNVWKNPLSFDTEVSNHWVVAFAICLSMASFAYVGVEVVAASALEAKWPEDTAEAGGEILISKTVKFSAIYIPILATIAYTLAALLASLSSGIGKCQLKHLSWIHSDDCSKETEPQESIFVHIAMNSGRSILKHVINAFIVFSTLTCANTNLYVASRTMFGLTTRLDGSKTENILLRFLSWFGKTNHRKVPIRSVVFSAAAFMWVPFLQLQNGKPIETFIEIMAKMGTTGVVIVWACECWAFIRFYNCIRRHKATLKREAVGQVQRDDVKNYPYRSHGQPFVAYAALAGCIFIIVVSNGAPLWKGFYLTPFLAFFLLPLVFLALWVLLKLMSGGRWTLVDLSNEKKVVNLMQKLHDIRQYWS</sequence>
<evidence type="ECO:0000259" key="8">
    <source>
        <dbReference type="Pfam" id="PF00324"/>
    </source>
</evidence>
<evidence type="ECO:0000256" key="5">
    <source>
        <dbReference type="ARBA" id="ARBA00023136"/>
    </source>
</evidence>
<feature type="transmembrane region" description="Helical" evidence="7">
    <location>
        <begin position="555"/>
        <end position="577"/>
    </location>
</feature>
<feature type="transmembrane region" description="Helical" evidence="7">
    <location>
        <begin position="149"/>
        <end position="172"/>
    </location>
</feature>
<dbReference type="GO" id="GO:0016020">
    <property type="term" value="C:membrane"/>
    <property type="evidence" value="ECO:0007669"/>
    <property type="project" value="UniProtKB-SubCell"/>
</dbReference>
<dbReference type="InterPro" id="IPR004841">
    <property type="entry name" value="AA-permease/SLC12A_dom"/>
</dbReference>
<gene>
    <name evidence="9" type="ORF">L249_4828</name>
</gene>
<feature type="transmembrane region" description="Helical" evidence="7">
    <location>
        <begin position="530"/>
        <end position="549"/>
    </location>
</feature>
<dbReference type="Pfam" id="PF00324">
    <property type="entry name" value="AA_permease"/>
    <property type="match status" value="2"/>
</dbReference>
<feature type="transmembrane region" description="Helical" evidence="7">
    <location>
        <begin position="439"/>
        <end position="459"/>
    </location>
</feature>
<evidence type="ECO:0000313" key="10">
    <source>
        <dbReference type="Proteomes" id="UP000253664"/>
    </source>
</evidence>
<keyword evidence="10" id="KW-1185">Reference proteome</keyword>
<feature type="transmembrane region" description="Helical" evidence="7">
    <location>
        <begin position="66"/>
        <end position="84"/>
    </location>
</feature>
<feature type="transmembrane region" description="Helical" evidence="7">
    <location>
        <begin position="265"/>
        <end position="285"/>
    </location>
</feature>
<comment type="subcellular location">
    <subcellularLocation>
        <location evidence="1">Membrane</location>
        <topology evidence="1">Multi-pass membrane protein</topology>
    </subcellularLocation>
</comment>
<evidence type="ECO:0000313" key="9">
    <source>
        <dbReference type="EMBL" id="RCI08833.1"/>
    </source>
</evidence>
<dbReference type="PANTHER" id="PTHR43495">
    <property type="entry name" value="GABA PERMEASE"/>
    <property type="match status" value="1"/>
</dbReference>
<name>A0A367L328_9HYPO</name>